<feature type="transmembrane region" description="Helical" evidence="6">
    <location>
        <begin position="242"/>
        <end position="265"/>
    </location>
</feature>
<dbReference type="InterPro" id="IPR011701">
    <property type="entry name" value="MFS"/>
</dbReference>
<evidence type="ECO:0000256" key="4">
    <source>
        <dbReference type="ARBA" id="ARBA00022989"/>
    </source>
</evidence>
<feature type="transmembrane region" description="Helical" evidence="6">
    <location>
        <begin position="298"/>
        <end position="322"/>
    </location>
</feature>
<dbReference type="AlphaFoldDB" id="A0A6N7ZIN1"/>
<dbReference type="GO" id="GO:0005886">
    <property type="term" value="C:plasma membrane"/>
    <property type="evidence" value="ECO:0007669"/>
    <property type="project" value="UniProtKB-SubCell"/>
</dbReference>
<accession>A0A6N7ZIN1</accession>
<keyword evidence="5 6" id="KW-0472">Membrane</keyword>
<organism evidence="8 9">
    <name type="scientific">Cellulosimicrobium composti</name>
    <dbReference type="NCBI Taxonomy" id="2672572"/>
    <lineage>
        <taxon>Bacteria</taxon>
        <taxon>Bacillati</taxon>
        <taxon>Actinomycetota</taxon>
        <taxon>Actinomycetes</taxon>
        <taxon>Micrococcales</taxon>
        <taxon>Promicromonosporaceae</taxon>
        <taxon>Cellulosimicrobium</taxon>
    </lineage>
</organism>
<dbReference type="PANTHER" id="PTHR43124">
    <property type="entry name" value="PURINE EFFLUX PUMP PBUE"/>
    <property type="match status" value="1"/>
</dbReference>
<evidence type="ECO:0000256" key="1">
    <source>
        <dbReference type="ARBA" id="ARBA00004651"/>
    </source>
</evidence>
<keyword evidence="3 6" id="KW-0812">Transmembrane</keyword>
<evidence type="ECO:0000256" key="3">
    <source>
        <dbReference type="ARBA" id="ARBA00022692"/>
    </source>
</evidence>
<evidence type="ECO:0000313" key="8">
    <source>
        <dbReference type="EMBL" id="MTG89256.1"/>
    </source>
</evidence>
<gene>
    <name evidence="8" type="primary">cmx_cmrA</name>
    <name evidence="8" type="ORF">GJV82_09905</name>
</gene>
<feature type="transmembrane region" description="Helical" evidence="6">
    <location>
        <begin position="364"/>
        <end position="386"/>
    </location>
</feature>
<dbReference type="SUPFAM" id="SSF103473">
    <property type="entry name" value="MFS general substrate transporter"/>
    <property type="match status" value="1"/>
</dbReference>
<feature type="transmembrane region" description="Helical" evidence="6">
    <location>
        <begin position="99"/>
        <end position="121"/>
    </location>
</feature>
<dbReference type="Gene3D" id="1.20.1250.20">
    <property type="entry name" value="MFS general substrate transporter like domains"/>
    <property type="match status" value="1"/>
</dbReference>
<feature type="domain" description="Major facilitator superfamily (MFS) profile" evidence="7">
    <location>
        <begin position="4"/>
        <end position="386"/>
    </location>
</feature>
<dbReference type="PROSITE" id="PS50850">
    <property type="entry name" value="MFS"/>
    <property type="match status" value="1"/>
</dbReference>
<comment type="subcellular location">
    <subcellularLocation>
        <location evidence="1">Cell membrane</location>
        <topology evidence="1">Multi-pass membrane protein</topology>
    </subcellularLocation>
</comment>
<dbReference type="InterPro" id="IPR050189">
    <property type="entry name" value="MFS_Efflux_Transporters"/>
</dbReference>
<evidence type="ECO:0000313" key="9">
    <source>
        <dbReference type="Proteomes" id="UP000440668"/>
    </source>
</evidence>
<feature type="transmembrane region" description="Helical" evidence="6">
    <location>
        <begin position="128"/>
        <end position="150"/>
    </location>
</feature>
<evidence type="ECO:0000259" key="7">
    <source>
        <dbReference type="PROSITE" id="PS50850"/>
    </source>
</evidence>
<dbReference type="CDD" id="cd17324">
    <property type="entry name" value="MFS_NepI_like"/>
    <property type="match status" value="1"/>
</dbReference>
<dbReference type="InterPro" id="IPR020846">
    <property type="entry name" value="MFS_dom"/>
</dbReference>
<dbReference type="GO" id="GO:0022857">
    <property type="term" value="F:transmembrane transporter activity"/>
    <property type="evidence" value="ECO:0007669"/>
    <property type="project" value="InterPro"/>
</dbReference>
<evidence type="ECO:0000256" key="6">
    <source>
        <dbReference type="SAM" id="Phobius"/>
    </source>
</evidence>
<dbReference type="RefSeq" id="WP_155099105.1">
    <property type="nucleotide sequence ID" value="NZ_WMKA01000019.1"/>
</dbReference>
<feature type="transmembrane region" description="Helical" evidence="6">
    <location>
        <begin position="69"/>
        <end position="93"/>
    </location>
</feature>
<dbReference type="NCBIfam" id="NF033135">
    <property type="entry name" value="cmx_cmrA"/>
    <property type="match status" value="1"/>
</dbReference>
<name>A0A6N7ZIN1_9MICO</name>
<feature type="transmembrane region" description="Helical" evidence="6">
    <location>
        <begin position="41"/>
        <end position="62"/>
    </location>
</feature>
<evidence type="ECO:0000256" key="5">
    <source>
        <dbReference type="ARBA" id="ARBA00023136"/>
    </source>
</evidence>
<feature type="transmembrane region" description="Helical" evidence="6">
    <location>
        <begin position="334"/>
        <end position="358"/>
    </location>
</feature>
<dbReference type="Pfam" id="PF07690">
    <property type="entry name" value="MFS_1"/>
    <property type="match status" value="1"/>
</dbReference>
<proteinExistence type="predicted"/>
<dbReference type="PANTHER" id="PTHR43124:SF3">
    <property type="entry name" value="CHLORAMPHENICOL EFFLUX PUMP RV0191"/>
    <property type="match status" value="1"/>
</dbReference>
<dbReference type="EMBL" id="WMKA01000019">
    <property type="protein sequence ID" value="MTG89256.1"/>
    <property type="molecule type" value="Genomic_DNA"/>
</dbReference>
<feature type="transmembrane region" description="Helical" evidence="6">
    <location>
        <begin position="156"/>
        <end position="175"/>
    </location>
</feature>
<protein>
    <submittedName>
        <fullName evidence="8">Cmx/CmrA family chloramphenicol efflux MFS transporter</fullName>
    </submittedName>
</protein>
<keyword evidence="2" id="KW-1003">Cell membrane</keyword>
<keyword evidence="4 6" id="KW-1133">Transmembrane helix</keyword>
<comment type="caution">
    <text evidence="8">The sequence shown here is derived from an EMBL/GenBank/DDBJ whole genome shotgun (WGS) entry which is preliminary data.</text>
</comment>
<feature type="transmembrane region" description="Helical" evidence="6">
    <location>
        <begin position="272"/>
        <end position="292"/>
    </location>
</feature>
<evidence type="ECO:0000256" key="2">
    <source>
        <dbReference type="ARBA" id="ARBA00022475"/>
    </source>
</evidence>
<dbReference type="Proteomes" id="UP000440668">
    <property type="component" value="Unassembled WGS sequence"/>
</dbReference>
<reference evidence="8 9" key="1">
    <citation type="submission" date="2019-11" db="EMBL/GenBank/DDBJ databases">
        <title>Cellulosimicrobium composti sp. nov. isolated from a compost.</title>
        <authorList>
            <person name="Yang Y."/>
        </authorList>
    </citation>
    <scope>NUCLEOTIDE SEQUENCE [LARGE SCALE GENOMIC DNA]</scope>
    <source>
        <strain evidence="8 9">BIT-GX5</strain>
    </source>
</reference>
<dbReference type="InterPro" id="IPR036259">
    <property type="entry name" value="MFS_trans_sf"/>
</dbReference>
<sequence>MPRALYVLALAVFAMGTSEFMLAGLVPDIAADVGVPVGTAGLLTSAFALGMVVGAPTMAALTRRLPARATLLGCLVLFALAHVVGAVTPSFAVLFTTRLVAAVADAGFLAVALSTAATLVAPDRKGRAVAVLLSGTTVAMVAGVPAGALLGTATGWRSTFWAVALVCVPATLGIARGIPRARRAHASVHVVGGPSLRAELAALASLRLVLPMVLAALVNTGTFAALTFLAPLVTDVAGLSPWWVAIALVLFGVGSFVGVTVAGRVSDRSPRVVVTVGGVLLLLGWVATAAFAAHPAALLGLVLVQGALGFAVGSTLITRVLYAAARAPSMGGSYATAALNVGAAAGPAVAAATLATGLGEVGPVWVAAAATATALLLAAPLLRVVAPAQAGAAR</sequence>
<feature type="transmembrane region" description="Helical" evidence="6">
    <location>
        <begin position="208"/>
        <end position="230"/>
    </location>
</feature>